<dbReference type="GO" id="GO:0003723">
    <property type="term" value="F:RNA binding"/>
    <property type="evidence" value="ECO:0007669"/>
    <property type="project" value="InterPro"/>
</dbReference>
<evidence type="ECO:0000259" key="1">
    <source>
        <dbReference type="SMART" id="SM00363"/>
    </source>
</evidence>
<proteinExistence type="predicted"/>
<dbReference type="EMBL" id="UINC01071572">
    <property type="protein sequence ID" value="SVC06575.1"/>
    <property type="molecule type" value="Genomic_DNA"/>
</dbReference>
<protein>
    <recommendedName>
        <fullName evidence="1">RNA-binding S4 domain-containing protein</fullName>
    </recommendedName>
</protein>
<dbReference type="PANTHER" id="PTHR47683:SF2">
    <property type="entry name" value="RNA-BINDING S4 DOMAIN-CONTAINING PROTEIN"/>
    <property type="match status" value="1"/>
</dbReference>
<dbReference type="InterPro" id="IPR036986">
    <property type="entry name" value="S4_RNA-bd_sf"/>
</dbReference>
<name>A0A382J4U4_9ZZZZ</name>
<organism evidence="2">
    <name type="scientific">marine metagenome</name>
    <dbReference type="NCBI Taxonomy" id="408172"/>
    <lineage>
        <taxon>unclassified sequences</taxon>
        <taxon>metagenomes</taxon>
        <taxon>ecological metagenomes</taxon>
    </lineage>
</organism>
<dbReference type="Pfam" id="PF01479">
    <property type="entry name" value="S4"/>
    <property type="match status" value="1"/>
</dbReference>
<accession>A0A382J4U4</accession>
<dbReference type="Gene3D" id="3.10.290.10">
    <property type="entry name" value="RNA-binding S4 domain"/>
    <property type="match status" value="1"/>
</dbReference>
<feature type="domain" description="RNA-binding S4" evidence="1">
    <location>
        <begin position="9"/>
        <end position="70"/>
    </location>
</feature>
<dbReference type="SMART" id="SM00363">
    <property type="entry name" value="S4"/>
    <property type="match status" value="1"/>
</dbReference>
<dbReference type="InterPro" id="IPR050343">
    <property type="entry name" value="RsuA_PseudoU_synthase"/>
</dbReference>
<feature type="non-terminal residue" evidence="2">
    <location>
        <position position="75"/>
    </location>
</feature>
<dbReference type="InterPro" id="IPR002942">
    <property type="entry name" value="S4_RNA-bd"/>
</dbReference>
<gene>
    <name evidence="2" type="ORF">METZ01_LOCUS259429</name>
</gene>
<dbReference type="PROSITE" id="PS50889">
    <property type="entry name" value="S4"/>
    <property type="match status" value="1"/>
</dbReference>
<dbReference type="SUPFAM" id="SSF55174">
    <property type="entry name" value="Alpha-L RNA-binding motif"/>
    <property type="match status" value="1"/>
</dbReference>
<evidence type="ECO:0000313" key="2">
    <source>
        <dbReference type="EMBL" id="SVC06575.1"/>
    </source>
</evidence>
<reference evidence="2" key="1">
    <citation type="submission" date="2018-05" db="EMBL/GenBank/DDBJ databases">
        <authorList>
            <person name="Lanie J.A."/>
            <person name="Ng W.-L."/>
            <person name="Kazmierczak K.M."/>
            <person name="Andrzejewski T.M."/>
            <person name="Davidsen T.M."/>
            <person name="Wayne K.J."/>
            <person name="Tettelin H."/>
            <person name="Glass J.I."/>
            <person name="Rusch D."/>
            <person name="Podicherti R."/>
            <person name="Tsui H.-C.T."/>
            <person name="Winkler M.E."/>
        </authorList>
    </citation>
    <scope>NUCLEOTIDE SEQUENCE</scope>
</reference>
<dbReference type="CDD" id="cd00165">
    <property type="entry name" value="S4"/>
    <property type="match status" value="1"/>
</dbReference>
<dbReference type="AlphaFoldDB" id="A0A382J4U4"/>
<sequence length="75" mass="8316">MNETAAPRIRINKILSEAGIASRRAAEKLIRSGSVMLNGRTVTEVGQTMFPGCDHLSVEGRRVRIPQKIRPRVFA</sequence>
<dbReference type="PANTHER" id="PTHR47683">
    <property type="entry name" value="PSEUDOURIDINE SYNTHASE FAMILY PROTEIN-RELATED"/>
    <property type="match status" value="1"/>
</dbReference>